<sequence length="897" mass="92235">MGKPARTEKGWGWDGHHDGATEENDPCIDDATLTFINDEVAPHLSDAKCFIEEHPARGGPFRVSKQACQAAAAELGAVAATLRACDATTPMSVASSVARRGVKALRAWTDAPGHAQTLAMLGDPSSPESEFRALADEVKMRLRGGDAAVDAVREAAEAAGRGCAAEACERLKENLNPPAAACARMTMDALPSRELAIAAEALEALVGTGRGRDDTDAAAASLARALVPTLFAPLLGAPGRVPESVAAAAAATAATWSEGECVVVAAGQAVHALGGAGEGAGVCTAAIIEHIPASSNMAHRVAEAAAEPITLETARSAAAAPSGWSLVERLTQSLIAHTKRHVREIVGAVVVADKDNKQAEYRSDSDSDDDGGGKIDAVGAAAFAAVLGALERDTMYIALQAVDSVAADARARFTVAAEGAAEIAAKKMRGLLTPIITATNHGWKFRIVALKGAEGRLRDLASEVKKATEATALLNRLARVGRPPSPSPERAPAPAPAFDAVVAKPPTKKRSSLKQTNRFRADAGREGGDGGGGQGGMMTLAAAIADVGDDKPYDDGDDMHFINNEVESADPEKVGPLDAVVDAGDVDLNAVAARWEGAKDAKKAAASAAAAAAAAADAVDGGRSVDVDEVISTAERAKAAAIRATIASDAAAKASDAAVLAIQTASAINDLVGVGASRLGTINTPVARRPTEGLDRLASEAGKLGKTPSTQEKRVAFSVPAHQDAGSMSVADVESVAASITDLCESLSIDLPQSAVRRFKEDLTRCPRSIAQVLSPLAQNLPHLKNILDVIRTSPLISPTPRAKLTTQRPGVLRVSGGGDGTPRSAALPAPARLSFGDDTAGEGGRGSGFEVKLKRSRPKEKDDERAESSKEAKTSPPNADAARRNSTHIRFDSSDE</sequence>
<feature type="region of interest" description="Disordered" evidence="1">
    <location>
        <begin position="800"/>
        <end position="897"/>
    </location>
</feature>
<feature type="compositionally biased region" description="Basic and acidic residues" evidence="1">
    <location>
        <begin position="860"/>
        <end position="874"/>
    </location>
</feature>
<feature type="compositionally biased region" description="Basic and acidic residues" evidence="1">
    <location>
        <begin position="1"/>
        <end position="20"/>
    </location>
</feature>
<protein>
    <submittedName>
        <fullName evidence="2">Predicted protein</fullName>
    </submittedName>
</protein>
<feature type="region of interest" description="Disordered" evidence="1">
    <location>
        <begin position="1"/>
        <end position="25"/>
    </location>
</feature>
<keyword evidence="3" id="KW-1185">Reference proteome</keyword>
<dbReference type="KEGG" id="mpp:MICPUCDRAFT_59305"/>
<evidence type="ECO:0000256" key="1">
    <source>
        <dbReference type="SAM" id="MobiDB-lite"/>
    </source>
</evidence>
<organism evidence="3">
    <name type="scientific">Micromonas pusilla (strain CCMP1545)</name>
    <name type="common">Picoplanktonic green alga</name>
    <dbReference type="NCBI Taxonomy" id="564608"/>
    <lineage>
        <taxon>Eukaryota</taxon>
        <taxon>Viridiplantae</taxon>
        <taxon>Chlorophyta</taxon>
        <taxon>Mamiellophyceae</taxon>
        <taxon>Mamiellales</taxon>
        <taxon>Mamiellaceae</taxon>
        <taxon>Micromonas</taxon>
    </lineage>
</organism>
<reference evidence="2 3" key="1">
    <citation type="journal article" date="2009" name="Science">
        <title>Green evolution and dynamic adaptations revealed by genomes of the marine picoeukaryotes Micromonas.</title>
        <authorList>
            <person name="Worden A.Z."/>
            <person name="Lee J.H."/>
            <person name="Mock T."/>
            <person name="Rouze P."/>
            <person name="Simmons M.P."/>
            <person name="Aerts A.L."/>
            <person name="Allen A.E."/>
            <person name="Cuvelier M.L."/>
            <person name="Derelle E."/>
            <person name="Everett M.V."/>
            <person name="Foulon E."/>
            <person name="Grimwood J."/>
            <person name="Gundlach H."/>
            <person name="Henrissat B."/>
            <person name="Napoli C."/>
            <person name="McDonald S.M."/>
            <person name="Parker M.S."/>
            <person name="Rombauts S."/>
            <person name="Salamov A."/>
            <person name="Von Dassow P."/>
            <person name="Badger J.H."/>
            <person name="Coutinho P.M."/>
            <person name="Demir E."/>
            <person name="Dubchak I."/>
            <person name="Gentemann C."/>
            <person name="Eikrem W."/>
            <person name="Gready J.E."/>
            <person name="John U."/>
            <person name="Lanier W."/>
            <person name="Lindquist E.A."/>
            <person name="Lucas S."/>
            <person name="Mayer K.F."/>
            <person name="Moreau H."/>
            <person name="Not F."/>
            <person name="Otillar R."/>
            <person name="Panaud O."/>
            <person name="Pangilinan J."/>
            <person name="Paulsen I."/>
            <person name="Piegu B."/>
            <person name="Poliakov A."/>
            <person name="Robbens S."/>
            <person name="Schmutz J."/>
            <person name="Toulza E."/>
            <person name="Wyss T."/>
            <person name="Zelensky A."/>
            <person name="Zhou K."/>
            <person name="Armbrust E.V."/>
            <person name="Bhattacharya D."/>
            <person name="Goodenough U.W."/>
            <person name="Van de Peer Y."/>
            <person name="Grigoriev I.V."/>
        </authorList>
    </citation>
    <scope>NUCLEOTIDE SEQUENCE [LARGE SCALE GENOMIC DNA]</scope>
    <source>
        <strain evidence="2 3">CCMP1545</strain>
    </source>
</reference>
<gene>
    <name evidence="2" type="ORF">MICPUCDRAFT_59305</name>
</gene>
<feature type="compositionally biased region" description="Low complexity" evidence="1">
    <location>
        <begin position="823"/>
        <end position="835"/>
    </location>
</feature>
<proteinExistence type="predicted"/>
<dbReference type="EMBL" id="GG663741">
    <property type="protein sequence ID" value="EEH55669.1"/>
    <property type="molecule type" value="Genomic_DNA"/>
</dbReference>
<feature type="region of interest" description="Disordered" evidence="1">
    <location>
        <begin position="479"/>
        <end position="534"/>
    </location>
</feature>
<dbReference type="AlphaFoldDB" id="C1MWZ3"/>
<feature type="compositionally biased region" description="Basic and acidic residues" evidence="1">
    <location>
        <begin position="519"/>
        <end position="528"/>
    </location>
</feature>
<dbReference type="OrthoDB" id="10686229at2759"/>
<dbReference type="RefSeq" id="XP_003059717.1">
    <property type="nucleotide sequence ID" value="XM_003059671.1"/>
</dbReference>
<name>C1MWZ3_MICPC</name>
<evidence type="ECO:0000313" key="3">
    <source>
        <dbReference type="Proteomes" id="UP000001876"/>
    </source>
</evidence>
<evidence type="ECO:0000313" key="2">
    <source>
        <dbReference type="EMBL" id="EEH55669.1"/>
    </source>
</evidence>
<accession>C1MWZ3</accession>
<feature type="compositionally biased region" description="Pro residues" evidence="1">
    <location>
        <begin position="483"/>
        <end position="495"/>
    </location>
</feature>
<feature type="compositionally biased region" description="Low complexity" evidence="1">
    <location>
        <begin position="496"/>
        <end position="505"/>
    </location>
</feature>
<dbReference type="Proteomes" id="UP000001876">
    <property type="component" value="Unassembled WGS sequence"/>
</dbReference>
<dbReference type="GeneID" id="9685444"/>